<dbReference type="NCBIfam" id="TIGR00088">
    <property type="entry name" value="trmD"/>
    <property type="match status" value="1"/>
</dbReference>
<comment type="subunit">
    <text evidence="4 15 17">Homodimer.</text>
</comment>
<evidence type="ECO:0000256" key="13">
    <source>
        <dbReference type="ARBA" id="ARBA00033392"/>
    </source>
</evidence>
<dbReference type="CDD" id="cd18080">
    <property type="entry name" value="TrmD-like"/>
    <property type="match status" value="1"/>
</dbReference>
<dbReference type="Gene3D" id="1.10.1270.20">
    <property type="entry name" value="tRNA(m1g37)methyltransferase, domain 2"/>
    <property type="match status" value="1"/>
</dbReference>
<feature type="binding site" evidence="15 16">
    <location>
        <position position="110"/>
    </location>
    <ligand>
        <name>S-adenosyl-L-methionine</name>
        <dbReference type="ChEBI" id="CHEBI:59789"/>
    </ligand>
</feature>
<keyword evidence="11 15" id="KW-0819">tRNA processing</keyword>
<evidence type="ECO:0000256" key="7">
    <source>
        <dbReference type="ARBA" id="ARBA00022490"/>
    </source>
</evidence>
<gene>
    <name evidence="15 19" type="primary">trmD</name>
    <name evidence="19" type="ORF">H5P30_10355</name>
</gene>
<sequence>MRFDVLTLFPAMLEGFLAESMVGKSIQRGIVEAAVHNLRDWTTDKHQITDDRPFGGGAGMVMKPEPIFSAIEELRSEQSTVIYLAPDGEQLSHSLVMELAAKPHLILLSGHYEGIDERVRENLIDREISIGDYVLTNGTLPAAVLIDAVARQLPGVLGEAQSLEQDSFSDGLLGLPQYTRPAEFRGMKIPEVLLSGNHAKIEAWRQEQRRARTAKRRPDLL</sequence>
<dbReference type="InterPro" id="IPR002649">
    <property type="entry name" value="tRNA_m1G_MeTrfase_TrmD"/>
</dbReference>
<dbReference type="EC" id="2.1.1.228" evidence="5 15"/>
<dbReference type="RefSeq" id="WP_185692877.1">
    <property type="nucleotide sequence ID" value="NZ_JACHVA010000082.1"/>
</dbReference>
<protein>
    <recommendedName>
        <fullName evidence="6 15">tRNA (guanine-N(1)-)-methyltransferase</fullName>
        <ecNumber evidence="5 15">2.1.1.228</ecNumber>
    </recommendedName>
    <alternativeName>
        <fullName evidence="12 15">M1G-methyltransferase</fullName>
    </alternativeName>
    <alternativeName>
        <fullName evidence="13 15">tRNA [GM37] methyltransferase</fullName>
    </alternativeName>
</protein>
<evidence type="ECO:0000256" key="3">
    <source>
        <dbReference type="ARBA" id="ARBA00007630"/>
    </source>
</evidence>
<keyword evidence="7 15" id="KW-0963">Cytoplasm</keyword>
<dbReference type="GO" id="GO:0002939">
    <property type="term" value="P:tRNA N1-guanine methylation"/>
    <property type="evidence" value="ECO:0007669"/>
    <property type="project" value="TreeGrafter"/>
</dbReference>
<comment type="similarity">
    <text evidence="3 15 17">Belongs to the RNA methyltransferase TrmD family.</text>
</comment>
<dbReference type="PIRSF" id="PIRSF000386">
    <property type="entry name" value="tRNA_mtase"/>
    <property type="match status" value="1"/>
</dbReference>
<keyword evidence="10 15" id="KW-0949">S-adenosyl-L-methionine</keyword>
<evidence type="ECO:0000256" key="12">
    <source>
        <dbReference type="ARBA" id="ARBA00029736"/>
    </source>
</evidence>
<evidence type="ECO:0000256" key="14">
    <source>
        <dbReference type="ARBA" id="ARBA00047783"/>
    </source>
</evidence>
<feature type="domain" description="tRNA methyltransferase TRMD/TRM10-type" evidence="18">
    <location>
        <begin position="1"/>
        <end position="221"/>
    </location>
</feature>
<dbReference type="Pfam" id="PF01746">
    <property type="entry name" value="tRNA_m1G_MT"/>
    <property type="match status" value="1"/>
</dbReference>
<evidence type="ECO:0000259" key="18">
    <source>
        <dbReference type="Pfam" id="PF01746"/>
    </source>
</evidence>
<dbReference type="InterPro" id="IPR023148">
    <property type="entry name" value="tRNA_m1G_MeTrfase_C_sf"/>
</dbReference>
<dbReference type="FunFam" id="1.10.1270.20:FF:000001">
    <property type="entry name" value="tRNA (guanine-N(1)-)-methyltransferase"/>
    <property type="match status" value="1"/>
</dbReference>
<dbReference type="FunFam" id="3.40.1280.10:FF:000001">
    <property type="entry name" value="tRNA (guanine-N(1)-)-methyltransferase"/>
    <property type="match status" value="1"/>
</dbReference>
<comment type="subcellular location">
    <subcellularLocation>
        <location evidence="2 15 17">Cytoplasm</location>
    </subcellularLocation>
</comment>
<keyword evidence="20" id="KW-1185">Reference proteome</keyword>
<feature type="binding site" evidence="15 16">
    <location>
        <begin position="130"/>
        <end position="135"/>
    </location>
    <ligand>
        <name>S-adenosyl-L-methionine</name>
        <dbReference type="ChEBI" id="CHEBI:59789"/>
    </ligand>
</feature>
<dbReference type="Gene3D" id="3.40.1280.10">
    <property type="match status" value="1"/>
</dbReference>
<reference evidence="19 20" key="1">
    <citation type="submission" date="2020-07" db="EMBL/GenBank/DDBJ databases">
        <authorList>
            <person name="Feng X."/>
        </authorList>
    </citation>
    <scope>NUCLEOTIDE SEQUENCE [LARGE SCALE GENOMIC DNA]</scope>
    <source>
        <strain evidence="19 20">JCM14086</strain>
    </source>
</reference>
<evidence type="ECO:0000256" key="6">
    <source>
        <dbReference type="ARBA" id="ARBA00014679"/>
    </source>
</evidence>
<dbReference type="SUPFAM" id="SSF75217">
    <property type="entry name" value="alpha/beta knot"/>
    <property type="match status" value="1"/>
</dbReference>
<keyword evidence="8 15" id="KW-0489">Methyltransferase</keyword>
<evidence type="ECO:0000256" key="4">
    <source>
        <dbReference type="ARBA" id="ARBA00011738"/>
    </source>
</evidence>
<keyword evidence="9 15" id="KW-0808">Transferase</keyword>
<dbReference type="GO" id="GO:0052906">
    <property type="term" value="F:tRNA (guanine(37)-N1)-methyltransferase activity"/>
    <property type="evidence" value="ECO:0007669"/>
    <property type="project" value="UniProtKB-UniRule"/>
</dbReference>
<evidence type="ECO:0000256" key="16">
    <source>
        <dbReference type="PIRSR" id="PIRSR000386-1"/>
    </source>
</evidence>
<evidence type="ECO:0000256" key="17">
    <source>
        <dbReference type="RuleBase" id="RU003464"/>
    </source>
</evidence>
<dbReference type="GO" id="GO:0005829">
    <property type="term" value="C:cytosol"/>
    <property type="evidence" value="ECO:0007669"/>
    <property type="project" value="TreeGrafter"/>
</dbReference>
<dbReference type="EMBL" id="JACHVA010000082">
    <property type="protein sequence ID" value="MBC2602179.1"/>
    <property type="molecule type" value="Genomic_DNA"/>
</dbReference>
<comment type="caution">
    <text evidence="19">The sequence shown here is derived from an EMBL/GenBank/DDBJ whole genome shotgun (WGS) entry which is preliminary data.</text>
</comment>
<evidence type="ECO:0000256" key="15">
    <source>
        <dbReference type="HAMAP-Rule" id="MF_00605"/>
    </source>
</evidence>
<dbReference type="Proteomes" id="UP000525652">
    <property type="component" value="Unassembled WGS sequence"/>
</dbReference>
<evidence type="ECO:0000256" key="2">
    <source>
        <dbReference type="ARBA" id="ARBA00004496"/>
    </source>
</evidence>
<evidence type="ECO:0000256" key="11">
    <source>
        <dbReference type="ARBA" id="ARBA00022694"/>
    </source>
</evidence>
<dbReference type="InterPro" id="IPR029028">
    <property type="entry name" value="Alpha/beta_knot_MTases"/>
</dbReference>
<evidence type="ECO:0000256" key="9">
    <source>
        <dbReference type="ARBA" id="ARBA00022679"/>
    </source>
</evidence>
<dbReference type="PANTHER" id="PTHR46417:SF1">
    <property type="entry name" value="TRNA (GUANINE-N(1)-)-METHYLTRANSFERASE"/>
    <property type="match status" value="1"/>
</dbReference>
<evidence type="ECO:0000256" key="5">
    <source>
        <dbReference type="ARBA" id="ARBA00012807"/>
    </source>
</evidence>
<evidence type="ECO:0000256" key="1">
    <source>
        <dbReference type="ARBA" id="ARBA00002634"/>
    </source>
</evidence>
<dbReference type="InterPro" id="IPR016009">
    <property type="entry name" value="tRNA_MeTrfase_TRMD/TRM10"/>
</dbReference>
<comment type="catalytic activity">
    <reaction evidence="14 15 17">
        <text>guanosine(37) in tRNA + S-adenosyl-L-methionine = N(1)-methylguanosine(37) in tRNA + S-adenosyl-L-homocysteine + H(+)</text>
        <dbReference type="Rhea" id="RHEA:36899"/>
        <dbReference type="Rhea" id="RHEA-COMP:10145"/>
        <dbReference type="Rhea" id="RHEA-COMP:10147"/>
        <dbReference type="ChEBI" id="CHEBI:15378"/>
        <dbReference type="ChEBI" id="CHEBI:57856"/>
        <dbReference type="ChEBI" id="CHEBI:59789"/>
        <dbReference type="ChEBI" id="CHEBI:73542"/>
        <dbReference type="ChEBI" id="CHEBI:74269"/>
        <dbReference type="EC" id="2.1.1.228"/>
    </reaction>
</comment>
<dbReference type="InterPro" id="IPR029026">
    <property type="entry name" value="tRNA_m1G_MTases_N"/>
</dbReference>
<dbReference type="AlphaFoldDB" id="A0A7X1E4L4"/>
<comment type="function">
    <text evidence="1 15 17">Specifically methylates guanosine-37 in various tRNAs.</text>
</comment>
<evidence type="ECO:0000313" key="20">
    <source>
        <dbReference type="Proteomes" id="UP000525652"/>
    </source>
</evidence>
<name>A0A7X1E4L4_9BACT</name>
<dbReference type="HAMAP" id="MF_00605">
    <property type="entry name" value="TrmD"/>
    <property type="match status" value="1"/>
</dbReference>
<evidence type="ECO:0000256" key="10">
    <source>
        <dbReference type="ARBA" id="ARBA00022691"/>
    </source>
</evidence>
<dbReference type="NCBIfam" id="NF000648">
    <property type="entry name" value="PRK00026.1"/>
    <property type="match status" value="1"/>
</dbReference>
<dbReference type="PANTHER" id="PTHR46417">
    <property type="entry name" value="TRNA (GUANINE-N(1)-)-METHYLTRANSFERASE"/>
    <property type="match status" value="1"/>
</dbReference>
<evidence type="ECO:0000256" key="8">
    <source>
        <dbReference type="ARBA" id="ARBA00022603"/>
    </source>
</evidence>
<proteinExistence type="inferred from homology"/>
<organism evidence="19 20">
    <name type="scientific">Puniceicoccus vermicola</name>
    <dbReference type="NCBI Taxonomy" id="388746"/>
    <lineage>
        <taxon>Bacteria</taxon>
        <taxon>Pseudomonadati</taxon>
        <taxon>Verrucomicrobiota</taxon>
        <taxon>Opitutia</taxon>
        <taxon>Puniceicoccales</taxon>
        <taxon>Puniceicoccaceae</taxon>
        <taxon>Puniceicoccus</taxon>
    </lineage>
</organism>
<accession>A0A7X1E4L4</accession>
<evidence type="ECO:0000313" key="19">
    <source>
        <dbReference type="EMBL" id="MBC2602179.1"/>
    </source>
</evidence>